<reference evidence="2 3" key="1">
    <citation type="submission" date="2013-12" db="EMBL/GenBank/DDBJ databases">
        <title>Draft genome sequence of Caloranaerobacter sp. H53214.</title>
        <authorList>
            <person name="Jiang L.J."/>
            <person name="Shao Z.Z."/>
            <person name="Long M.N."/>
        </authorList>
    </citation>
    <scope>NUCLEOTIDE SEQUENCE [LARGE SCALE GENOMIC DNA]</scope>
    <source>
        <strain evidence="2 3">H53214</strain>
    </source>
</reference>
<dbReference type="RefSeq" id="WP_035162511.1">
    <property type="nucleotide sequence ID" value="NZ_AZTB01000012.1"/>
</dbReference>
<proteinExistence type="predicted"/>
<feature type="transmembrane region" description="Helical" evidence="1">
    <location>
        <begin position="6"/>
        <end position="23"/>
    </location>
</feature>
<keyword evidence="1" id="KW-0472">Membrane</keyword>
<dbReference type="Proteomes" id="UP000029622">
    <property type="component" value="Unassembled WGS sequence"/>
</dbReference>
<protein>
    <submittedName>
        <fullName evidence="2">Uncharacterized protein</fullName>
    </submittedName>
</protein>
<sequence length="178" mass="20562">MTKKNIILIIIIALITIVIVVNNNQKKGTFQELVLNDYLDKAQAKEFNIIEIADVSDKNIIYKASENINIINEFISKLNELELVEYRQGMSGNNNSSKTSKKDYVIFLKNQETDEGIQIHIDSDKNILVRVSTLVITENKKDKITEIKHKAKIYRYNVISGNINFDYLDNLYNSLKEF</sequence>
<gene>
    <name evidence="2" type="ORF">Y919_03680</name>
</gene>
<organism evidence="2 3">
    <name type="scientific">Caloranaerobacter azorensis H53214</name>
    <dbReference type="NCBI Taxonomy" id="1156417"/>
    <lineage>
        <taxon>Bacteria</taxon>
        <taxon>Bacillati</taxon>
        <taxon>Bacillota</taxon>
        <taxon>Tissierellia</taxon>
        <taxon>Tissierellales</taxon>
        <taxon>Thermohalobacteraceae</taxon>
        <taxon>Caloranaerobacter</taxon>
    </lineage>
</organism>
<dbReference type="AlphaFoldDB" id="A0A096CWA0"/>
<name>A0A096CWA0_9FIRM</name>
<evidence type="ECO:0000313" key="2">
    <source>
        <dbReference type="EMBL" id="KGG80859.1"/>
    </source>
</evidence>
<accession>A0A096CWA0</accession>
<keyword evidence="1" id="KW-0812">Transmembrane</keyword>
<evidence type="ECO:0000313" key="3">
    <source>
        <dbReference type="Proteomes" id="UP000029622"/>
    </source>
</evidence>
<dbReference type="EMBL" id="AZTB01000012">
    <property type="protein sequence ID" value="KGG80859.1"/>
    <property type="molecule type" value="Genomic_DNA"/>
</dbReference>
<keyword evidence="1" id="KW-1133">Transmembrane helix</keyword>
<evidence type="ECO:0000256" key="1">
    <source>
        <dbReference type="SAM" id="Phobius"/>
    </source>
</evidence>
<comment type="caution">
    <text evidence="2">The sequence shown here is derived from an EMBL/GenBank/DDBJ whole genome shotgun (WGS) entry which is preliminary data.</text>
</comment>